<keyword evidence="1" id="KW-1133">Transmembrane helix</keyword>
<keyword evidence="1" id="KW-0812">Transmembrane</keyword>
<evidence type="ECO:0008006" key="4">
    <source>
        <dbReference type="Google" id="ProtNLM"/>
    </source>
</evidence>
<reference evidence="2" key="1">
    <citation type="submission" date="2022-08" db="EMBL/GenBank/DDBJ databases">
        <title>Alicyclobacillus fastidiosus DSM 17978, complete genome.</title>
        <authorList>
            <person name="Wang Q."/>
            <person name="Cai R."/>
            <person name="Wang Z."/>
        </authorList>
    </citation>
    <scope>NUCLEOTIDE SEQUENCE</scope>
    <source>
        <strain evidence="2">DSM 17978</strain>
    </source>
</reference>
<name>A0ABY6ZA82_9BACL</name>
<keyword evidence="1" id="KW-0472">Membrane</keyword>
<feature type="transmembrane region" description="Helical" evidence="1">
    <location>
        <begin position="28"/>
        <end position="53"/>
    </location>
</feature>
<dbReference type="RefSeq" id="WP_268003674.1">
    <property type="nucleotide sequence ID" value="NZ_BSUT01000001.1"/>
</dbReference>
<evidence type="ECO:0000313" key="3">
    <source>
        <dbReference type="Proteomes" id="UP001164761"/>
    </source>
</evidence>
<gene>
    <name evidence="2" type="ORF">NZD89_15330</name>
</gene>
<proteinExistence type="predicted"/>
<protein>
    <recommendedName>
        <fullName evidence="4">ABC transporter ATP-binding protein</fullName>
    </recommendedName>
</protein>
<accession>A0ABY6ZA82</accession>
<dbReference type="EMBL" id="CP104067">
    <property type="protein sequence ID" value="WAH39777.1"/>
    <property type="molecule type" value="Genomic_DNA"/>
</dbReference>
<keyword evidence="3" id="KW-1185">Reference proteome</keyword>
<sequence>MSSIKTKFNNEAKFHLRDIHAFKNAARFLWLLACENWMMTIALVVVTLVQGLIPVWEVSVLGRFVNQIAS</sequence>
<dbReference type="Proteomes" id="UP001164761">
    <property type="component" value="Chromosome"/>
</dbReference>
<evidence type="ECO:0000313" key="2">
    <source>
        <dbReference type="EMBL" id="WAH39777.1"/>
    </source>
</evidence>
<evidence type="ECO:0000256" key="1">
    <source>
        <dbReference type="SAM" id="Phobius"/>
    </source>
</evidence>
<organism evidence="2 3">
    <name type="scientific">Alicyclobacillus fastidiosus</name>
    <dbReference type="NCBI Taxonomy" id="392011"/>
    <lineage>
        <taxon>Bacteria</taxon>
        <taxon>Bacillati</taxon>
        <taxon>Bacillota</taxon>
        <taxon>Bacilli</taxon>
        <taxon>Bacillales</taxon>
        <taxon>Alicyclobacillaceae</taxon>
        <taxon>Alicyclobacillus</taxon>
    </lineage>
</organism>